<gene>
    <name evidence="2" type="ORF">Y1Q_0016748</name>
</gene>
<protein>
    <submittedName>
        <fullName evidence="2">Uncharacterized protein</fullName>
    </submittedName>
</protein>
<proteinExistence type="predicted"/>
<dbReference type="EMBL" id="AKHW03000764">
    <property type="protein sequence ID" value="KYO44437.1"/>
    <property type="molecule type" value="Genomic_DNA"/>
</dbReference>
<dbReference type="Proteomes" id="UP000050525">
    <property type="component" value="Unassembled WGS sequence"/>
</dbReference>
<name>A0A151P5T8_ALLMI</name>
<keyword evidence="3" id="KW-1185">Reference proteome</keyword>
<feature type="compositionally biased region" description="Basic and acidic residues" evidence="1">
    <location>
        <begin position="11"/>
        <end position="27"/>
    </location>
</feature>
<feature type="region of interest" description="Disordered" evidence="1">
    <location>
        <begin position="53"/>
        <end position="73"/>
    </location>
</feature>
<feature type="region of interest" description="Disordered" evidence="1">
    <location>
        <begin position="1"/>
        <end position="27"/>
    </location>
</feature>
<feature type="compositionally biased region" description="Basic and acidic residues" evidence="1">
    <location>
        <begin position="56"/>
        <end position="73"/>
    </location>
</feature>
<evidence type="ECO:0000256" key="1">
    <source>
        <dbReference type="SAM" id="MobiDB-lite"/>
    </source>
</evidence>
<sequence length="73" mass="8432">MSGSKGYPDSPAEKRKEHLLHEETHYPYEEDFKLGSVGDRDRSLEEIVQDWAEQQDADRKVKRGKETLSLEVG</sequence>
<evidence type="ECO:0000313" key="2">
    <source>
        <dbReference type="EMBL" id="KYO44437.1"/>
    </source>
</evidence>
<reference evidence="2 3" key="1">
    <citation type="journal article" date="2012" name="Genome Biol.">
        <title>Sequencing three crocodilian genomes to illuminate the evolution of archosaurs and amniotes.</title>
        <authorList>
            <person name="St John J.A."/>
            <person name="Braun E.L."/>
            <person name="Isberg S.R."/>
            <person name="Miles L.G."/>
            <person name="Chong A.Y."/>
            <person name="Gongora J."/>
            <person name="Dalzell P."/>
            <person name="Moran C."/>
            <person name="Bed'hom B."/>
            <person name="Abzhanov A."/>
            <person name="Burgess S.C."/>
            <person name="Cooksey A.M."/>
            <person name="Castoe T.A."/>
            <person name="Crawford N.G."/>
            <person name="Densmore L.D."/>
            <person name="Drew J.C."/>
            <person name="Edwards S.V."/>
            <person name="Faircloth B.C."/>
            <person name="Fujita M.K."/>
            <person name="Greenwold M.J."/>
            <person name="Hoffmann F.G."/>
            <person name="Howard J.M."/>
            <person name="Iguchi T."/>
            <person name="Janes D.E."/>
            <person name="Khan S.Y."/>
            <person name="Kohno S."/>
            <person name="de Koning A.J."/>
            <person name="Lance S.L."/>
            <person name="McCarthy F.M."/>
            <person name="McCormack J.E."/>
            <person name="Merchant M.E."/>
            <person name="Peterson D.G."/>
            <person name="Pollock D.D."/>
            <person name="Pourmand N."/>
            <person name="Raney B.J."/>
            <person name="Roessler K.A."/>
            <person name="Sanford J.R."/>
            <person name="Sawyer R.H."/>
            <person name="Schmidt C.J."/>
            <person name="Triplett E.W."/>
            <person name="Tuberville T.D."/>
            <person name="Venegas-Anaya M."/>
            <person name="Howard J.T."/>
            <person name="Jarvis E.D."/>
            <person name="Guillette L.J.Jr."/>
            <person name="Glenn T.C."/>
            <person name="Green R.E."/>
            <person name="Ray D.A."/>
        </authorList>
    </citation>
    <scope>NUCLEOTIDE SEQUENCE [LARGE SCALE GENOMIC DNA]</scope>
    <source>
        <strain evidence="2">KSC_2009_1</strain>
    </source>
</reference>
<evidence type="ECO:0000313" key="3">
    <source>
        <dbReference type="Proteomes" id="UP000050525"/>
    </source>
</evidence>
<accession>A0A151P5T8</accession>
<comment type="caution">
    <text evidence="2">The sequence shown here is derived from an EMBL/GenBank/DDBJ whole genome shotgun (WGS) entry which is preliminary data.</text>
</comment>
<organism evidence="2 3">
    <name type="scientific">Alligator mississippiensis</name>
    <name type="common">American alligator</name>
    <dbReference type="NCBI Taxonomy" id="8496"/>
    <lineage>
        <taxon>Eukaryota</taxon>
        <taxon>Metazoa</taxon>
        <taxon>Chordata</taxon>
        <taxon>Craniata</taxon>
        <taxon>Vertebrata</taxon>
        <taxon>Euteleostomi</taxon>
        <taxon>Archelosauria</taxon>
        <taxon>Archosauria</taxon>
        <taxon>Crocodylia</taxon>
        <taxon>Alligatoridae</taxon>
        <taxon>Alligatorinae</taxon>
        <taxon>Alligator</taxon>
    </lineage>
</organism>
<dbReference type="AlphaFoldDB" id="A0A151P5T8"/>